<gene>
    <name evidence="5 8" type="primary">prmC</name>
    <name evidence="8" type="ORF">ACFSUE_17805</name>
</gene>
<evidence type="ECO:0000259" key="7">
    <source>
        <dbReference type="Pfam" id="PF17827"/>
    </source>
</evidence>
<feature type="binding site" evidence="5">
    <location>
        <begin position="125"/>
        <end position="129"/>
    </location>
    <ligand>
        <name>S-adenosyl-L-methionine</name>
        <dbReference type="ChEBI" id="CHEBI:59789"/>
    </ligand>
</feature>
<evidence type="ECO:0000256" key="3">
    <source>
        <dbReference type="ARBA" id="ARBA00022691"/>
    </source>
</evidence>
<dbReference type="Gene3D" id="3.40.50.150">
    <property type="entry name" value="Vaccinia Virus protein VP39"/>
    <property type="match status" value="1"/>
</dbReference>
<dbReference type="Gene3D" id="1.10.8.10">
    <property type="entry name" value="DNA helicase RuvA subunit, C-terminal domain"/>
    <property type="match status" value="1"/>
</dbReference>
<dbReference type="EC" id="2.1.1.297" evidence="5"/>
<dbReference type="NCBIfam" id="TIGR00536">
    <property type="entry name" value="hemK_fam"/>
    <property type="match status" value="1"/>
</dbReference>
<feature type="domain" description="Release factor glutamine methyltransferase N-terminal" evidence="7">
    <location>
        <begin position="7"/>
        <end position="76"/>
    </location>
</feature>
<accession>A0ABW5S8M2</accession>
<evidence type="ECO:0000313" key="9">
    <source>
        <dbReference type="Proteomes" id="UP001597399"/>
    </source>
</evidence>
<dbReference type="NCBIfam" id="TIGR03534">
    <property type="entry name" value="RF_mod_PrmC"/>
    <property type="match status" value="1"/>
</dbReference>
<dbReference type="InterPro" id="IPR007848">
    <property type="entry name" value="Small_mtfrase_dom"/>
</dbReference>
<keyword evidence="9" id="KW-1185">Reference proteome</keyword>
<dbReference type="PANTHER" id="PTHR18895:SF74">
    <property type="entry name" value="MTRF1L RELEASE FACTOR GLUTAMINE METHYLTRANSFERASE"/>
    <property type="match status" value="1"/>
</dbReference>
<dbReference type="InterPro" id="IPR019874">
    <property type="entry name" value="RF_methyltr_PrmC"/>
</dbReference>
<dbReference type="PANTHER" id="PTHR18895">
    <property type="entry name" value="HEMK METHYLTRANSFERASE"/>
    <property type="match status" value="1"/>
</dbReference>
<reference evidence="9" key="1">
    <citation type="journal article" date="2019" name="Int. J. Syst. Evol. Microbiol.">
        <title>The Global Catalogue of Microorganisms (GCM) 10K type strain sequencing project: providing services to taxonomists for standard genome sequencing and annotation.</title>
        <authorList>
            <consortium name="The Broad Institute Genomics Platform"/>
            <consortium name="The Broad Institute Genome Sequencing Center for Infectious Disease"/>
            <person name="Wu L."/>
            <person name="Ma J."/>
        </authorList>
    </citation>
    <scope>NUCLEOTIDE SEQUENCE [LARGE SCALE GENOMIC DNA]</scope>
    <source>
        <strain evidence="9">TISTR 2466</strain>
    </source>
</reference>
<evidence type="ECO:0000256" key="4">
    <source>
        <dbReference type="ARBA" id="ARBA00048391"/>
    </source>
</evidence>
<dbReference type="PROSITE" id="PS00092">
    <property type="entry name" value="N6_MTASE"/>
    <property type="match status" value="1"/>
</dbReference>
<organism evidence="8 9">
    <name type="scientific">Sporolactobacillus shoreicorticis</name>
    <dbReference type="NCBI Taxonomy" id="1923877"/>
    <lineage>
        <taxon>Bacteria</taxon>
        <taxon>Bacillati</taxon>
        <taxon>Bacillota</taxon>
        <taxon>Bacilli</taxon>
        <taxon>Bacillales</taxon>
        <taxon>Sporolactobacillaceae</taxon>
        <taxon>Sporolactobacillus</taxon>
    </lineage>
</organism>
<dbReference type="HAMAP" id="MF_02126">
    <property type="entry name" value="RF_methyltr_PrmC"/>
    <property type="match status" value="1"/>
</dbReference>
<sequence>MTEKRYELLNWASSYLNTHHRDENIGEILLCARLGLSRTDLIVDANEPVAHEDAVWIRGKVRDHVLHGTPVQYMLGSASFYGRTFKVTPDVLIPRQETEELIWRVGQWVNRYAADLKQLSVCDIGTGSGAIAITLALEHPDWHVTAVDLSAKALRVARENAAILGARVDFRQGNLLAPLQGESFNLLVSNPPYITRKEMSELNDTVSDYEPHLALFGGEDGLDFYREIVAALPSIFGNAHTFIAAFEIGASQGRAVADLIRDKFSNQIENLAVEKDIAGCDRNVMTVLKNLLHE</sequence>
<comment type="caution">
    <text evidence="8">The sequence shown here is derived from an EMBL/GenBank/DDBJ whole genome shotgun (WGS) entry which is preliminary data.</text>
</comment>
<dbReference type="SUPFAM" id="SSF53335">
    <property type="entry name" value="S-adenosyl-L-methionine-dependent methyltransferases"/>
    <property type="match status" value="1"/>
</dbReference>
<dbReference type="EMBL" id="JBHUMQ010000049">
    <property type="protein sequence ID" value="MFD2695459.1"/>
    <property type="molecule type" value="Genomic_DNA"/>
</dbReference>
<dbReference type="Proteomes" id="UP001597399">
    <property type="component" value="Unassembled WGS sequence"/>
</dbReference>
<dbReference type="InterPro" id="IPR029063">
    <property type="entry name" value="SAM-dependent_MTases_sf"/>
</dbReference>
<evidence type="ECO:0000256" key="5">
    <source>
        <dbReference type="HAMAP-Rule" id="MF_02126"/>
    </source>
</evidence>
<comment type="caution">
    <text evidence="5">Lacks conserved residue(s) required for the propagation of feature annotation.</text>
</comment>
<dbReference type="InterPro" id="IPR002052">
    <property type="entry name" value="DNA_methylase_N6_adenine_CS"/>
</dbReference>
<keyword evidence="3 5" id="KW-0949">S-adenosyl-L-methionine</keyword>
<comment type="catalytic activity">
    <reaction evidence="4 5">
        <text>L-glutaminyl-[peptide chain release factor] + S-adenosyl-L-methionine = N(5)-methyl-L-glutaminyl-[peptide chain release factor] + S-adenosyl-L-homocysteine + H(+)</text>
        <dbReference type="Rhea" id="RHEA:42896"/>
        <dbReference type="Rhea" id="RHEA-COMP:10271"/>
        <dbReference type="Rhea" id="RHEA-COMP:10272"/>
        <dbReference type="ChEBI" id="CHEBI:15378"/>
        <dbReference type="ChEBI" id="CHEBI:30011"/>
        <dbReference type="ChEBI" id="CHEBI:57856"/>
        <dbReference type="ChEBI" id="CHEBI:59789"/>
        <dbReference type="ChEBI" id="CHEBI:61891"/>
        <dbReference type="EC" id="2.1.1.297"/>
    </reaction>
</comment>
<feature type="binding site" evidence="5">
    <location>
        <begin position="190"/>
        <end position="193"/>
    </location>
    <ligand>
        <name>substrate</name>
    </ligand>
</feature>
<evidence type="ECO:0000259" key="6">
    <source>
        <dbReference type="Pfam" id="PF05175"/>
    </source>
</evidence>
<dbReference type="Pfam" id="PF05175">
    <property type="entry name" value="MTS"/>
    <property type="match status" value="1"/>
</dbReference>
<evidence type="ECO:0000256" key="2">
    <source>
        <dbReference type="ARBA" id="ARBA00022679"/>
    </source>
</evidence>
<comment type="function">
    <text evidence="5">Methylates the class 1 translation termination release factors RF1/PrfA and RF2/PrfB on the glutamine residue of the universally conserved GGQ motif.</text>
</comment>
<feature type="binding site" evidence="5">
    <location>
        <position position="190"/>
    </location>
    <ligand>
        <name>S-adenosyl-L-methionine</name>
        <dbReference type="ChEBI" id="CHEBI:59789"/>
    </ligand>
</feature>
<evidence type="ECO:0000256" key="1">
    <source>
        <dbReference type="ARBA" id="ARBA00022603"/>
    </source>
</evidence>
<dbReference type="InterPro" id="IPR050320">
    <property type="entry name" value="N5-glutamine_MTase"/>
</dbReference>
<feature type="binding site" evidence="5">
    <location>
        <position position="148"/>
    </location>
    <ligand>
        <name>S-adenosyl-L-methionine</name>
        <dbReference type="ChEBI" id="CHEBI:59789"/>
    </ligand>
</feature>
<keyword evidence="2 5" id="KW-0808">Transferase</keyword>
<dbReference type="RefSeq" id="WP_253060689.1">
    <property type="nucleotide sequence ID" value="NZ_JAMXWM010000006.1"/>
</dbReference>
<dbReference type="GO" id="GO:0102559">
    <property type="term" value="F:peptide chain release factor N(5)-glutamine methyltransferase activity"/>
    <property type="evidence" value="ECO:0007669"/>
    <property type="project" value="UniProtKB-EC"/>
</dbReference>
<proteinExistence type="inferred from homology"/>
<dbReference type="InterPro" id="IPR004556">
    <property type="entry name" value="HemK-like"/>
</dbReference>
<dbReference type="GO" id="GO:0032259">
    <property type="term" value="P:methylation"/>
    <property type="evidence" value="ECO:0007669"/>
    <property type="project" value="UniProtKB-KW"/>
</dbReference>
<comment type="similarity">
    <text evidence="5">Belongs to the protein N5-glutamine methyltransferase family. PrmC subfamily.</text>
</comment>
<protein>
    <recommendedName>
        <fullName evidence="5">Release factor glutamine methyltransferase</fullName>
        <shortName evidence="5">RF MTase</shortName>
        <ecNumber evidence="5">2.1.1.297</ecNumber>
    </recommendedName>
    <alternativeName>
        <fullName evidence="5">N5-glutamine methyltransferase PrmC</fullName>
    </alternativeName>
    <alternativeName>
        <fullName evidence="5">Protein-(glutamine-N5) MTase PrmC</fullName>
    </alternativeName>
    <alternativeName>
        <fullName evidence="5">Protein-glutamine N-methyltransferase PrmC</fullName>
    </alternativeName>
</protein>
<dbReference type="Pfam" id="PF17827">
    <property type="entry name" value="PrmC_N"/>
    <property type="match status" value="1"/>
</dbReference>
<name>A0ABW5S8M2_9BACL</name>
<evidence type="ECO:0000313" key="8">
    <source>
        <dbReference type="EMBL" id="MFD2695459.1"/>
    </source>
</evidence>
<keyword evidence="1 5" id="KW-0489">Methyltransferase</keyword>
<dbReference type="CDD" id="cd02440">
    <property type="entry name" value="AdoMet_MTases"/>
    <property type="match status" value="1"/>
</dbReference>
<feature type="domain" description="Methyltransferase small" evidence="6">
    <location>
        <begin position="119"/>
        <end position="199"/>
    </location>
</feature>
<dbReference type="InterPro" id="IPR040758">
    <property type="entry name" value="PrmC_N"/>
</dbReference>